<accession>A0A0F9TDK4</accession>
<dbReference type="Gene3D" id="2.160.20.10">
    <property type="entry name" value="Single-stranded right-handed beta-helix, Pectin lyase-like"/>
    <property type="match status" value="1"/>
</dbReference>
<dbReference type="SUPFAM" id="SSF51126">
    <property type="entry name" value="Pectin lyase-like"/>
    <property type="match status" value="1"/>
</dbReference>
<organism evidence="1">
    <name type="scientific">marine sediment metagenome</name>
    <dbReference type="NCBI Taxonomy" id="412755"/>
    <lineage>
        <taxon>unclassified sequences</taxon>
        <taxon>metagenomes</taxon>
        <taxon>ecological metagenomes</taxon>
    </lineage>
</organism>
<sequence>MWKKFKHKKILKVMQGLVIVALIASMTFVGVNVDLRDTSQGLNQEPQSIGIGQKTVTIGLDNVAYAAGTPDYSCDGVADDVQFQLAINALPATGGKIVVLAGDYSFNAAVTRAINSVTIEGMGRSTNLTRDGVNPIFTTGVQNNWVFINVRFDAGGVNDTGATLVTYQNVYVGGTYFAYDTSADITADEWDIPTGRGATLVVAASDSSAASKAQADYVVDGTADQVQIQAALDALPAGGGRVLLLEGTYNINEVVTGTNAEDGIWIKDSGKFLEGVGAGTILMGIDPNNYAVVTIAADGAGETVSNVGIRNLMITSTARCAGLTLITAVGATLLENVLIQNIIIDDISQIAAAGGIGITLRADANDEMLDIIMENIWIKDTDANGIETAGLIGGANPLRRLTLTNFRIENSVVGINLTARIYDVIIADGFIGGGTEGITTAGINVNIDSVEIIEATVTGLHIIGNGTQATNMVVRDSARNVYIQGADGTLLTGRFLDSTTEEGVYVVAYDCVLHGYSEGNTKDGLKLQTEGRHDVIWNSVEDGNNGIFVNGADYNRVTGTVYKAGFAGVSLFGATHNTVTGMILRDNGQAADNSYSDLSVSDISNYNRIIGNISEATLATNVHTNFYESGDSTDNVYLGNYASGGQTNRWNLLGTTTTVDHMPESITLDLSGGATDTEVFHAQHDMAIVGYTIYYTEASSGDAGVVVRIGRYQDGVALDGDYFDSVTSEINKNLGYQKVMVSSDMTQKAIAAGDTITVGTAGGKAGTGEVRIVLRIIEAGN</sequence>
<evidence type="ECO:0008006" key="2">
    <source>
        <dbReference type="Google" id="ProtNLM"/>
    </source>
</evidence>
<dbReference type="InterPro" id="IPR012334">
    <property type="entry name" value="Pectin_lyas_fold"/>
</dbReference>
<dbReference type="AlphaFoldDB" id="A0A0F9TDK4"/>
<reference evidence="1" key="1">
    <citation type="journal article" date="2015" name="Nature">
        <title>Complex archaea that bridge the gap between prokaryotes and eukaryotes.</title>
        <authorList>
            <person name="Spang A."/>
            <person name="Saw J.H."/>
            <person name="Jorgensen S.L."/>
            <person name="Zaremba-Niedzwiedzka K."/>
            <person name="Martijn J."/>
            <person name="Lind A.E."/>
            <person name="van Eijk R."/>
            <person name="Schleper C."/>
            <person name="Guy L."/>
            <person name="Ettema T.J."/>
        </authorList>
    </citation>
    <scope>NUCLEOTIDE SEQUENCE</scope>
</reference>
<proteinExistence type="predicted"/>
<name>A0A0F9TDK4_9ZZZZ</name>
<evidence type="ECO:0000313" key="1">
    <source>
        <dbReference type="EMBL" id="KKN79300.1"/>
    </source>
</evidence>
<comment type="caution">
    <text evidence="1">The sequence shown here is derived from an EMBL/GenBank/DDBJ whole genome shotgun (WGS) entry which is preliminary data.</text>
</comment>
<gene>
    <name evidence="1" type="ORF">LCGC14_0340820</name>
</gene>
<dbReference type="EMBL" id="LAZR01000249">
    <property type="protein sequence ID" value="KKN79300.1"/>
    <property type="molecule type" value="Genomic_DNA"/>
</dbReference>
<dbReference type="InterPro" id="IPR011050">
    <property type="entry name" value="Pectin_lyase_fold/virulence"/>
</dbReference>
<protein>
    <recommendedName>
        <fullName evidence="2">Right handed beta helix domain-containing protein</fullName>
    </recommendedName>
</protein>